<dbReference type="EMBL" id="UOEK01000396">
    <property type="protein sequence ID" value="VAW07316.1"/>
    <property type="molecule type" value="Genomic_DNA"/>
</dbReference>
<keyword evidence="1" id="KW-0472">Membrane</keyword>
<organism evidence="2">
    <name type="scientific">hydrothermal vent metagenome</name>
    <dbReference type="NCBI Taxonomy" id="652676"/>
    <lineage>
        <taxon>unclassified sequences</taxon>
        <taxon>metagenomes</taxon>
        <taxon>ecological metagenomes</taxon>
    </lineage>
</organism>
<sequence>LIGALLIGVVANGQALLNVDPFLQQVIMGLVVLLAIAVSGLQRGGGQTT</sequence>
<keyword evidence="1" id="KW-1133">Transmembrane helix</keyword>
<protein>
    <recommendedName>
        <fullName evidence="3">Ribose ABC transport system, permease protein RbsC (TC 3.A.1.2.1)</fullName>
    </recommendedName>
</protein>
<name>A0A3B0TJT2_9ZZZZ</name>
<proteinExistence type="predicted"/>
<reference evidence="2" key="1">
    <citation type="submission" date="2018-06" db="EMBL/GenBank/DDBJ databases">
        <authorList>
            <person name="Zhirakovskaya E."/>
        </authorList>
    </citation>
    <scope>NUCLEOTIDE SEQUENCE</scope>
</reference>
<evidence type="ECO:0000256" key="1">
    <source>
        <dbReference type="SAM" id="Phobius"/>
    </source>
</evidence>
<accession>A0A3B0TJT2</accession>
<feature type="transmembrane region" description="Helical" evidence="1">
    <location>
        <begin position="22"/>
        <end position="41"/>
    </location>
</feature>
<feature type="non-terminal residue" evidence="2">
    <location>
        <position position="1"/>
    </location>
</feature>
<dbReference type="AlphaFoldDB" id="A0A3B0TJT2"/>
<evidence type="ECO:0000313" key="2">
    <source>
        <dbReference type="EMBL" id="VAW07316.1"/>
    </source>
</evidence>
<keyword evidence="1" id="KW-0812">Transmembrane</keyword>
<evidence type="ECO:0008006" key="3">
    <source>
        <dbReference type="Google" id="ProtNLM"/>
    </source>
</evidence>
<gene>
    <name evidence="2" type="ORF">MNBD_ACTINO02-2620</name>
</gene>